<comment type="caution">
    <text evidence="1">The sequence shown here is derived from an EMBL/GenBank/DDBJ whole genome shotgun (WGS) entry which is preliminary data.</text>
</comment>
<dbReference type="AlphaFoldDB" id="A0A8T2S065"/>
<gene>
    <name evidence="1" type="ORF">KP509_23G058200</name>
</gene>
<evidence type="ECO:0000313" key="1">
    <source>
        <dbReference type="EMBL" id="KAH7302136.1"/>
    </source>
</evidence>
<accession>A0A8T2S065</accession>
<proteinExistence type="predicted"/>
<keyword evidence="2" id="KW-1185">Reference proteome</keyword>
<sequence>MCIFSCTCSLREKTNSEVARRPGQCLGNLKTPCTYLPCCEKLGTDERCSSCSLHIISTTISSFQDCFFKSFLNANSFLLRTSLLWQGRLTSRQFLKGSLNRKLRAEYSLIIKR</sequence>
<dbReference type="Proteomes" id="UP000825935">
    <property type="component" value="Chromosome 23"/>
</dbReference>
<name>A0A8T2S065_CERRI</name>
<protein>
    <submittedName>
        <fullName evidence="1">Uncharacterized protein</fullName>
    </submittedName>
</protein>
<reference evidence="1 2" key="1">
    <citation type="submission" date="2021-08" db="EMBL/GenBank/DDBJ databases">
        <title>WGS assembly of Ceratopteris richardii.</title>
        <authorList>
            <person name="Marchant D.B."/>
            <person name="Chen G."/>
            <person name="Jenkins J."/>
            <person name="Shu S."/>
            <person name="Leebens-Mack J."/>
            <person name="Grimwood J."/>
            <person name="Schmutz J."/>
            <person name="Soltis P."/>
            <person name="Soltis D."/>
            <person name="Chen Z.-H."/>
        </authorList>
    </citation>
    <scope>NUCLEOTIDE SEQUENCE [LARGE SCALE GENOMIC DNA]</scope>
    <source>
        <strain evidence="1">Whitten #5841</strain>
        <tissue evidence="1">Leaf</tissue>
    </source>
</reference>
<dbReference type="EMBL" id="CM035428">
    <property type="protein sequence ID" value="KAH7302136.1"/>
    <property type="molecule type" value="Genomic_DNA"/>
</dbReference>
<evidence type="ECO:0000313" key="2">
    <source>
        <dbReference type="Proteomes" id="UP000825935"/>
    </source>
</evidence>
<organism evidence="1 2">
    <name type="scientific">Ceratopteris richardii</name>
    <name type="common">Triangle waterfern</name>
    <dbReference type="NCBI Taxonomy" id="49495"/>
    <lineage>
        <taxon>Eukaryota</taxon>
        <taxon>Viridiplantae</taxon>
        <taxon>Streptophyta</taxon>
        <taxon>Embryophyta</taxon>
        <taxon>Tracheophyta</taxon>
        <taxon>Polypodiopsida</taxon>
        <taxon>Polypodiidae</taxon>
        <taxon>Polypodiales</taxon>
        <taxon>Pteridineae</taxon>
        <taxon>Pteridaceae</taxon>
        <taxon>Parkerioideae</taxon>
        <taxon>Ceratopteris</taxon>
    </lineage>
</organism>